<feature type="region of interest" description="Disordered" evidence="1">
    <location>
        <begin position="131"/>
        <end position="175"/>
    </location>
</feature>
<proteinExistence type="predicted"/>
<organism evidence="3 4">
    <name type="scientific">Orbilia brochopaga</name>
    <dbReference type="NCBI Taxonomy" id="3140254"/>
    <lineage>
        <taxon>Eukaryota</taxon>
        <taxon>Fungi</taxon>
        <taxon>Dikarya</taxon>
        <taxon>Ascomycota</taxon>
        <taxon>Pezizomycotina</taxon>
        <taxon>Orbiliomycetes</taxon>
        <taxon>Orbiliales</taxon>
        <taxon>Orbiliaceae</taxon>
        <taxon>Orbilia</taxon>
    </lineage>
</organism>
<feature type="compositionally biased region" description="Polar residues" evidence="1">
    <location>
        <begin position="342"/>
        <end position="353"/>
    </location>
</feature>
<evidence type="ECO:0000313" key="3">
    <source>
        <dbReference type="EMBL" id="KAK6337797.1"/>
    </source>
</evidence>
<comment type="caution">
    <text evidence="3">The sequence shown here is derived from an EMBL/GenBank/DDBJ whole genome shotgun (WGS) entry which is preliminary data.</text>
</comment>
<protein>
    <recommendedName>
        <fullName evidence="2">BTB domain-containing protein</fullName>
    </recommendedName>
</protein>
<feature type="region of interest" description="Disordered" evidence="1">
    <location>
        <begin position="336"/>
        <end position="358"/>
    </location>
</feature>
<dbReference type="PANTHER" id="PTHR47843">
    <property type="entry name" value="BTB DOMAIN-CONTAINING PROTEIN-RELATED"/>
    <property type="match status" value="1"/>
</dbReference>
<dbReference type="PANTHER" id="PTHR47843:SF5">
    <property type="entry name" value="BTB_POZ DOMAIN PROTEIN"/>
    <property type="match status" value="1"/>
</dbReference>
<dbReference type="Proteomes" id="UP001375240">
    <property type="component" value="Unassembled WGS sequence"/>
</dbReference>
<feature type="domain" description="BTB" evidence="2">
    <location>
        <begin position="54"/>
        <end position="125"/>
    </location>
</feature>
<dbReference type="EMBL" id="JAVHNQ010000010">
    <property type="protein sequence ID" value="KAK6337797.1"/>
    <property type="molecule type" value="Genomic_DNA"/>
</dbReference>
<accession>A0AAV9U857</accession>
<dbReference type="AlphaFoldDB" id="A0AAV9U857"/>
<evidence type="ECO:0000256" key="1">
    <source>
        <dbReference type="SAM" id="MobiDB-lite"/>
    </source>
</evidence>
<sequence length="389" mass="43227">MSDYGSETSSVQAAFQLARHYEPTDHLHYPDFSFIMAPPQQTAASKVALLLDSETISITVGDQGKILHVHRALFETSESPILQAIVSGKYKEGKGENGLDWTTEEVETVKRMLAFLYTGDYNVPPPKPVKVPAATMEKPPKESKKVQGNGDDWEGPSAIDTNGEEGETQGGLTRPLTPLQHHIKNVRLPTWRINTEAGHLEYMDRTNRTFEYGPLLIAHAKVYLLADYHQVESLMTMALERLIQTMLHMTEAAANFQADLVQLINFTYHQDSERPEDLRKLVAQFAALHFQEFGGEEWETVLEQGGLFMKDLCTRLGRRILNQEMKLGGARARIAQRQARQKNSGGSQGNRHASGTHPMTIPAALGQWYAGNVESADLMAIIGATSGTQ</sequence>
<gene>
    <name evidence="3" type="ORF">TWF696_001277</name>
</gene>
<evidence type="ECO:0000259" key="2">
    <source>
        <dbReference type="PROSITE" id="PS50097"/>
    </source>
</evidence>
<dbReference type="Gene3D" id="3.30.710.10">
    <property type="entry name" value="Potassium Channel Kv1.1, Chain A"/>
    <property type="match status" value="1"/>
</dbReference>
<evidence type="ECO:0000313" key="4">
    <source>
        <dbReference type="Proteomes" id="UP001375240"/>
    </source>
</evidence>
<dbReference type="PROSITE" id="PS50097">
    <property type="entry name" value="BTB"/>
    <property type="match status" value="1"/>
</dbReference>
<reference evidence="3 4" key="1">
    <citation type="submission" date="2019-10" db="EMBL/GenBank/DDBJ databases">
        <authorList>
            <person name="Palmer J.M."/>
        </authorList>
    </citation>
    <scope>NUCLEOTIDE SEQUENCE [LARGE SCALE GENOMIC DNA]</scope>
    <source>
        <strain evidence="3 4">TWF696</strain>
    </source>
</reference>
<dbReference type="InterPro" id="IPR011333">
    <property type="entry name" value="SKP1/BTB/POZ_sf"/>
</dbReference>
<keyword evidence="4" id="KW-1185">Reference proteome</keyword>
<dbReference type="InterPro" id="IPR000210">
    <property type="entry name" value="BTB/POZ_dom"/>
</dbReference>
<name>A0AAV9U857_9PEZI</name>